<evidence type="ECO:0000313" key="3">
    <source>
        <dbReference type="Proteomes" id="UP000251205"/>
    </source>
</evidence>
<feature type="signal peptide" evidence="1">
    <location>
        <begin position="1"/>
        <end position="16"/>
    </location>
</feature>
<sequence length="102" mass="10927">MKAAAAVLILTTIATAEPATAISRYESSSKTCASVQQLIASERAAIFRYPSRGGRIVLYDRYVADDGQCGSGDYAARAYVPTKDNPLCPVHNCKSSSIFNPH</sequence>
<evidence type="ECO:0000313" key="2">
    <source>
        <dbReference type="EMBL" id="RAX42041.1"/>
    </source>
</evidence>
<dbReference type="OrthoDB" id="7870801at2"/>
<dbReference type="EMBL" id="QMKK01000025">
    <property type="protein sequence ID" value="RAX42041.1"/>
    <property type="molecule type" value="Genomic_DNA"/>
</dbReference>
<feature type="chain" id="PRO_5016323413" description="KTSC domain-containing protein" evidence="1">
    <location>
        <begin position="17"/>
        <end position="102"/>
    </location>
</feature>
<evidence type="ECO:0000256" key="1">
    <source>
        <dbReference type="SAM" id="SignalP"/>
    </source>
</evidence>
<evidence type="ECO:0008006" key="4">
    <source>
        <dbReference type="Google" id="ProtNLM"/>
    </source>
</evidence>
<keyword evidence="1" id="KW-0732">Signal</keyword>
<comment type="caution">
    <text evidence="2">The sequence shown here is derived from an EMBL/GenBank/DDBJ whole genome shotgun (WGS) entry which is preliminary data.</text>
</comment>
<proteinExistence type="predicted"/>
<protein>
    <recommendedName>
        <fullName evidence="4">KTSC domain-containing protein</fullName>
    </recommendedName>
</protein>
<accession>A0A329YDM6</accession>
<dbReference type="AlphaFoldDB" id="A0A329YDM6"/>
<gene>
    <name evidence="2" type="ORF">DQ393_09450</name>
</gene>
<dbReference type="Proteomes" id="UP000251205">
    <property type="component" value="Unassembled WGS sequence"/>
</dbReference>
<reference evidence="2 3" key="1">
    <citation type="submission" date="2018-06" db="EMBL/GenBank/DDBJ databases">
        <title>Whole Genome Sequence of an efficient microsymbiont, Rhizobium tropici.</title>
        <authorList>
            <person name="Srinivasan R."/>
            <person name="Singh H.V."/>
            <person name="Srivastava R."/>
            <person name="Kumari B."/>
            <person name="Radhakrishna A."/>
        </authorList>
    </citation>
    <scope>NUCLEOTIDE SEQUENCE [LARGE SCALE GENOMIC DNA]</scope>
    <source>
        <strain evidence="2 3">IGFRI Rhizo-19</strain>
    </source>
</reference>
<name>A0A329YDM6_RHITR</name>
<organism evidence="2 3">
    <name type="scientific">Rhizobium tropici</name>
    <dbReference type="NCBI Taxonomy" id="398"/>
    <lineage>
        <taxon>Bacteria</taxon>
        <taxon>Pseudomonadati</taxon>
        <taxon>Pseudomonadota</taxon>
        <taxon>Alphaproteobacteria</taxon>
        <taxon>Hyphomicrobiales</taxon>
        <taxon>Rhizobiaceae</taxon>
        <taxon>Rhizobium/Agrobacterium group</taxon>
        <taxon>Rhizobium</taxon>
    </lineage>
</organism>